<reference evidence="2" key="1">
    <citation type="submission" date="2022-11" db="UniProtKB">
        <authorList>
            <consortium name="WormBaseParasite"/>
        </authorList>
    </citation>
    <scope>IDENTIFICATION</scope>
</reference>
<keyword evidence="1" id="KW-1185">Reference proteome</keyword>
<proteinExistence type="predicted"/>
<name>A0A915IU00_ROMCU</name>
<evidence type="ECO:0000313" key="1">
    <source>
        <dbReference type="Proteomes" id="UP000887565"/>
    </source>
</evidence>
<dbReference type="AlphaFoldDB" id="A0A915IU00"/>
<dbReference type="Proteomes" id="UP000887565">
    <property type="component" value="Unplaced"/>
</dbReference>
<dbReference type="WBParaSite" id="nRc.2.0.1.t17326-RA">
    <property type="protein sequence ID" value="nRc.2.0.1.t17326-RA"/>
    <property type="gene ID" value="nRc.2.0.1.g17326"/>
</dbReference>
<organism evidence="1 2">
    <name type="scientific">Romanomermis culicivorax</name>
    <name type="common">Nematode worm</name>
    <dbReference type="NCBI Taxonomy" id="13658"/>
    <lineage>
        <taxon>Eukaryota</taxon>
        <taxon>Metazoa</taxon>
        <taxon>Ecdysozoa</taxon>
        <taxon>Nematoda</taxon>
        <taxon>Enoplea</taxon>
        <taxon>Dorylaimia</taxon>
        <taxon>Mermithida</taxon>
        <taxon>Mermithoidea</taxon>
        <taxon>Mermithidae</taxon>
        <taxon>Romanomermis</taxon>
    </lineage>
</organism>
<evidence type="ECO:0000313" key="2">
    <source>
        <dbReference type="WBParaSite" id="nRc.2.0.1.t17326-RA"/>
    </source>
</evidence>
<accession>A0A915IU00</accession>
<protein>
    <submittedName>
        <fullName evidence="2">Uncharacterized protein</fullName>
    </submittedName>
</protein>
<sequence length="65" mass="7278">KKQEKYYHCRYCISNILAVKTSKDPVINKPPEERRIFTTTYYGTGASITKDEHSGIGSTAAPANK</sequence>